<dbReference type="SUPFAM" id="SSF56112">
    <property type="entry name" value="Protein kinase-like (PK-like)"/>
    <property type="match status" value="1"/>
</dbReference>
<proteinExistence type="predicted"/>
<gene>
    <name evidence="1" type="ORF">OBBRIDRAFT_40688</name>
</gene>
<evidence type="ECO:0000313" key="1">
    <source>
        <dbReference type="EMBL" id="OCH89102.1"/>
    </source>
</evidence>
<dbReference type="InterPro" id="IPR011009">
    <property type="entry name" value="Kinase-like_dom_sf"/>
</dbReference>
<evidence type="ECO:0000313" key="2">
    <source>
        <dbReference type="Proteomes" id="UP000250043"/>
    </source>
</evidence>
<reference evidence="1 2" key="1">
    <citation type="submission" date="2016-07" db="EMBL/GenBank/DDBJ databases">
        <title>Draft genome of the white-rot fungus Obba rivulosa 3A-2.</title>
        <authorList>
            <consortium name="DOE Joint Genome Institute"/>
            <person name="Miettinen O."/>
            <person name="Riley R."/>
            <person name="Acob R."/>
            <person name="Barry K."/>
            <person name="Cullen D."/>
            <person name="De Vries R."/>
            <person name="Hainaut M."/>
            <person name="Hatakka A."/>
            <person name="Henrissat B."/>
            <person name="Hilden K."/>
            <person name="Kuo R."/>
            <person name="Labutti K."/>
            <person name="Lipzen A."/>
            <person name="Makela M.R."/>
            <person name="Sandor L."/>
            <person name="Spatafora J.W."/>
            <person name="Grigoriev I.V."/>
            <person name="Hibbett D.S."/>
        </authorList>
    </citation>
    <scope>NUCLEOTIDE SEQUENCE [LARGE SCALE GENOMIC DNA]</scope>
    <source>
        <strain evidence="1 2">3A-2</strain>
    </source>
</reference>
<dbReference type="EMBL" id="KV722435">
    <property type="protein sequence ID" value="OCH89102.1"/>
    <property type="molecule type" value="Genomic_DNA"/>
</dbReference>
<dbReference type="Proteomes" id="UP000250043">
    <property type="component" value="Unassembled WGS sequence"/>
</dbReference>
<name>A0A8E2AW11_9APHY</name>
<keyword evidence="2" id="KW-1185">Reference proteome</keyword>
<sequence>MATDQAPPVCSVRMAENKGCCMRCHVRALWNSQIRGSHAQRLQDLSSLLCVPSSGSIDRALRYLVTSGVLSLEILPIRTFPIRYALAGLIQSRGLCMGVTIRGVRPRHRCQGAMPPETLPSQLNSSEVSRRHNFNDWDLYTLQRSRCEWRLFIAWLAIMQDRVQPLEPGQSLRIGVPFAKQHFLMRSPWPKVPLSSATRAAVMVGSRGRDITIDAILGKLQYASKRQSDVVFNITSLKSGGDASYSRIVFGTIGSSTRQLCLKLYDERLFPLSRVDEYDDIDSYDPSNRLNNLPFAIDIARTEEAVYDRLSDLQGGLVPQCYGVYQFELPDGMKLWGTLMEDLECPTLEQVDASQWSEAAQMDFIRRMRHAFRALRYAGVRHNDEYARNVLCPPLEQSSTGAPGIVILDFGQSLLWLHDDNGTPPEYYRPDESPFRPLLSKAGIDKALVDRHWEPLDEYEY</sequence>
<dbReference type="OrthoDB" id="3261465at2759"/>
<protein>
    <recommendedName>
        <fullName evidence="3">Protein kinase domain-containing protein</fullName>
    </recommendedName>
</protein>
<organism evidence="1 2">
    <name type="scientific">Obba rivulosa</name>
    <dbReference type="NCBI Taxonomy" id="1052685"/>
    <lineage>
        <taxon>Eukaryota</taxon>
        <taxon>Fungi</taxon>
        <taxon>Dikarya</taxon>
        <taxon>Basidiomycota</taxon>
        <taxon>Agaricomycotina</taxon>
        <taxon>Agaricomycetes</taxon>
        <taxon>Polyporales</taxon>
        <taxon>Gelatoporiaceae</taxon>
        <taxon>Obba</taxon>
    </lineage>
</organism>
<evidence type="ECO:0008006" key="3">
    <source>
        <dbReference type="Google" id="ProtNLM"/>
    </source>
</evidence>
<dbReference type="AlphaFoldDB" id="A0A8E2AW11"/>
<accession>A0A8E2AW11</accession>